<dbReference type="EMBL" id="JBBPFD010000543">
    <property type="protein sequence ID" value="KAK7878296.1"/>
    <property type="molecule type" value="Genomic_DNA"/>
</dbReference>
<protein>
    <submittedName>
        <fullName evidence="2">Uncharacterized protein</fullName>
    </submittedName>
</protein>
<dbReference type="AlphaFoldDB" id="A0AAW0MIV6"/>
<feature type="region of interest" description="Disordered" evidence="1">
    <location>
        <begin position="177"/>
        <end position="207"/>
    </location>
</feature>
<reference evidence="3" key="1">
    <citation type="submission" date="2024-04" db="EMBL/GenBank/DDBJ databases">
        <title>Salinicola lusitanus LLJ914,a marine bacterium isolated from the Okinawa Trough.</title>
        <authorList>
            <person name="Li J."/>
        </authorList>
    </citation>
    <scope>NUCLEOTIDE SEQUENCE [LARGE SCALE GENOMIC DNA]</scope>
</reference>
<keyword evidence="3" id="KW-1185">Reference proteome</keyword>
<gene>
    <name evidence="2" type="ORF">WMY93_031115</name>
</gene>
<feature type="compositionally biased region" description="Polar residues" evidence="1">
    <location>
        <begin position="33"/>
        <end position="50"/>
    </location>
</feature>
<accession>A0AAW0MIV6</accession>
<feature type="compositionally biased region" description="Polar residues" evidence="1">
    <location>
        <begin position="197"/>
        <end position="207"/>
    </location>
</feature>
<organism evidence="2 3">
    <name type="scientific">Mugilogobius chulae</name>
    <name type="common">yellowstripe goby</name>
    <dbReference type="NCBI Taxonomy" id="88201"/>
    <lineage>
        <taxon>Eukaryota</taxon>
        <taxon>Metazoa</taxon>
        <taxon>Chordata</taxon>
        <taxon>Craniata</taxon>
        <taxon>Vertebrata</taxon>
        <taxon>Euteleostomi</taxon>
        <taxon>Actinopterygii</taxon>
        <taxon>Neopterygii</taxon>
        <taxon>Teleostei</taxon>
        <taxon>Neoteleostei</taxon>
        <taxon>Acanthomorphata</taxon>
        <taxon>Gobiaria</taxon>
        <taxon>Gobiiformes</taxon>
        <taxon>Gobioidei</taxon>
        <taxon>Gobiidae</taxon>
        <taxon>Gobionellinae</taxon>
        <taxon>Mugilogobius</taxon>
    </lineage>
</organism>
<evidence type="ECO:0000313" key="2">
    <source>
        <dbReference type="EMBL" id="KAK7878296.1"/>
    </source>
</evidence>
<sequence length="240" mass="26878">MTGGKGKTSSNTVALKTGDSAIKNESMTEEDNATSTSRCAKSITQNLNKNDNLKETSLDFKVKDDTHTPDVSCLQDNQQAVQNNVQDTGNESKVTENAADAWMKKTDYTTDMESDSETTSWNAPLTQKYFTSTPQDSSKDDALKKNIQEIYINESSSEDEENIFRRPFPPVLRKLREEAMIEDRPPTPFTPRYQDIKATNASAPAQTERNVIKKAKSRRMLSATELESIKATLFTENDDN</sequence>
<feature type="region of interest" description="Disordered" evidence="1">
    <location>
        <begin position="1"/>
        <end position="54"/>
    </location>
</feature>
<proteinExistence type="predicted"/>
<comment type="caution">
    <text evidence="2">The sequence shown here is derived from an EMBL/GenBank/DDBJ whole genome shotgun (WGS) entry which is preliminary data.</text>
</comment>
<name>A0AAW0MIV6_9GOBI</name>
<evidence type="ECO:0000256" key="1">
    <source>
        <dbReference type="SAM" id="MobiDB-lite"/>
    </source>
</evidence>
<evidence type="ECO:0000313" key="3">
    <source>
        <dbReference type="Proteomes" id="UP001460270"/>
    </source>
</evidence>
<dbReference type="Proteomes" id="UP001460270">
    <property type="component" value="Unassembled WGS sequence"/>
</dbReference>